<dbReference type="PANTHER" id="PTHR11699">
    <property type="entry name" value="ALDEHYDE DEHYDROGENASE-RELATED"/>
    <property type="match status" value="1"/>
</dbReference>
<accession>A0A7W4WFY0</accession>
<dbReference type="InterPro" id="IPR029510">
    <property type="entry name" value="Ald_DH_CS_GLU"/>
</dbReference>
<keyword evidence="2" id="KW-0479">Metal-binding</keyword>
<evidence type="ECO:0000256" key="8">
    <source>
        <dbReference type="PROSITE-ProRule" id="PRU10007"/>
    </source>
</evidence>
<dbReference type="GO" id="GO:0008802">
    <property type="term" value="F:betaine-aldehyde dehydrogenase (NAD+) activity"/>
    <property type="evidence" value="ECO:0007669"/>
    <property type="project" value="UniProtKB-UniRule"/>
</dbReference>
<dbReference type="InterPro" id="IPR016160">
    <property type="entry name" value="Ald_DH_CS_CYS"/>
</dbReference>
<comment type="similarity">
    <text evidence="1 9">Belongs to the aldehyde dehydrogenase family.</text>
</comment>
<evidence type="ECO:0000256" key="1">
    <source>
        <dbReference type="ARBA" id="ARBA00009986"/>
    </source>
</evidence>
<organism evidence="11 12">
    <name type="scientific">Microbulbifer rhizosphaerae</name>
    <dbReference type="NCBI Taxonomy" id="1562603"/>
    <lineage>
        <taxon>Bacteria</taxon>
        <taxon>Pseudomonadati</taxon>
        <taxon>Pseudomonadota</taxon>
        <taxon>Gammaproteobacteria</taxon>
        <taxon>Cellvibrionales</taxon>
        <taxon>Microbulbiferaceae</taxon>
        <taxon>Microbulbifer</taxon>
    </lineage>
</organism>
<dbReference type="Gene3D" id="3.40.605.10">
    <property type="entry name" value="Aldehyde Dehydrogenase, Chain A, domain 1"/>
    <property type="match status" value="1"/>
</dbReference>
<dbReference type="InterPro" id="IPR016162">
    <property type="entry name" value="Ald_DH_N"/>
</dbReference>
<dbReference type="PROSITE" id="PS00070">
    <property type="entry name" value="ALDEHYDE_DEHYDR_CYS"/>
    <property type="match status" value="1"/>
</dbReference>
<dbReference type="EC" id="1.2.1.8" evidence="7"/>
<evidence type="ECO:0000256" key="6">
    <source>
        <dbReference type="ARBA" id="ARBA00023097"/>
    </source>
</evidence>
<comment type="caution">
    <text evidence="11">The sequence shown here is derived from an EMBL/GenBank/DDBJ whole genome shotgun (WGS) entry which is preliminary data.</text>
</comment>
<evidence type="ECO:0000259" key="10">
    <source>
        <dbReference type="Pfam" id="PF00171"/>
    </source>
</evidence>
<dbReference type="Gene3D" id="3.40.309.10">
    <property type="entry name" value="Aldehyde Dehydrogenase, Chain A, domain 2"/>
    <property type="match status" value="1"/>
</dbReference>
<dbReference type="NCBIfam" id="TIGR01804">
    <property type="entry name" value="BADH"/>
    <property type="match status" value="1"/>
</dbReference>
<dbReference type="NCBIfam" id="NF009725">
    <property type="entry name" value="PRK13252.1"/>
    <property type="match status" value="1"/>
</dbReference>
<dbReference type="Proteomes" id="UP000535937">
    <property type="component" value="Unassembled WGS sequence"/>
</dbReference>
<reference evidence="11 12" key="1">
    <citation type="submission" date="2020-08" db="EMBL/GenBank/DDBJ databases">
        <title>Genomic Encyclopedia of Type Strains, Phase III (KMG-III): the genomes of soil and plant-associated and newly described type strains.</title>
        <authorList>
            <person name="Whitman W."/>
        </authorList>
    </citation>
    <scope>NUCLEOTIDE SEQUENCE [LARGE SCALE GENOMIC DNA]</scope>
    <source>
        <strain evidence="11 12">CECT 8799</strain>
    </source>
</reference>
<gene>
    <name evidence="11" type="ORF">FHS09_004373</name>
</gene>
<dbReference type="InterPro" id="IPR016163">
    <property type="entry name" value="Ald_DH_C"/>
</dbReference>
<keyword evidence="3" id="KW-0630">Potassium</keyword>
<name>A0A7W4WFY0_9GAMM</name>
<keyword evidence="6" id="KW-0558">Oxidation</keyword>
<dbReference type="FunFam" id="3.40.605.10:FF:000007">
    <property type="entry name" value="NAD/NADP-dependent betaine aldehyde dehydrogenase"/>
    <property type="match status" value="1"/>
</dbReference>
<dbReference type="AlphaFoldDB" id="A0A7W4WFY0"/>
<evidence type="ECO:0000256" key="2">
    <source>
        <dbReference type="ARBA" id="ARBA00022723"/>
    </source>
</evidence>
<dbReference type="Pfam" id="PF00171">
    <property type="entry name" value="Aldedh"/>
    <property type="match status" value="1"/>
</dbReference>
<dbReference type="FunFam" id="3.40.309.10:FF:000012">
    <property type="entry name" value="Betaine aldehyde dehydrogenase"/>
    <property type="match status" value="1"/>
</dbReference>
<dbReference type="SUPFAM" id="SSF53720">
    <property type="entry name" value="ALDH-like"/>
    <property type="match status" value="1"/>
</dbReference>
<dbReference type="InterPro" id="IPR016161">
    <property type="entry name" value="Ald_DH/histidinol_DH"/>
</dbReference>
<evidence type="ECO:0000256" key="4">
    <source>
        <dbReference type="ARBA" id="ARBA00023002"/>
    </source>
</evidence>
<dbReference type="InterPro" id="IPR015590">
    <property type="entry name" value="Aldehyde_DH_dom"/>
</dbReference>
<feature type="active site" evidence="8">
    <location>
        <position position="253"/>
    </location>
</feature>
<evidence type="ECO:0000256" key="7">
    <source>
        <dbReference type="NCBIfam" id="TIGR01804"/>
    </source>
</evidence>
<dbReference type="RefSeq" id="WP_183463757.1">
    <property type="nucleotide sequence ID" value="NZ_JACHWZ010000033.1"/>
</dbReference>
<sequence>MRHHTDQRDDLLLWIGGRYTSASDGNFFDTLNPATGEVICRVAEASAEDVDLAVEAAARAQPEWAAMGGAARGRILARAAQLLRDHCDELARLESLDGGKPLVETPEADVGSAANCLEFFAGQASSFAGKYQPVPGGFFYTRPEPLGICAGIGAWNYPLQIAAWKSAPALAAGNAMIFKPAELTPLSALRLAELFHEAGLPDGIFNVVQGFAETGRALTRHPRIAKVSLTGEVGTGKAVMRDAAEGLKAVTLELGGKSPLIVFEDADLDNAVGAAMLGNFYTQGQICTNSTRVFVHESVKDAFAEKLLARTAKLKVGDPLDLDTDVGPLISAEHMQSVLNYIDKGRQEGGKLLLGGGRVRVPGFEEGNFVEPAIFDSLDDNMTIVREEIFGPVLSLLSFRNEDEVLARANDTAFGLAGGVFTRDIQRAHRVADNLDAGIVWINHYNLTPVEMPFGGFKQSGIGKENSRRAFEHYTRLKTVYVAQGDVEAPY</sequence>
<dbReference type="PROSITE" id="PS00687">
    <property type="entry name" value="ALDEHYDE_DEHYDR_GLU"/>
    <property type="match status" value="1"/>
</dbReference>
<dbReference type="InterPro" id="IPR011264">
    <property type="entry name" value="BADH"/>
</dbReference>
<dbReference type="GO" id="GO:0019285">
    <property type="term" value="P:glycine betaine biosynthetic process from choline"/>
    <property type="evidence" value="ECO:0007669"/>
    <property type="project" value="InterPro"/>
</dbReference>
<evidence type="ECO:0000256" key="5">
    <source>
        <dbReference type="ARBA" id="ARBA00023027"/>
    </source>
</evidence>
<evidence type="ECO:0000256" key="9">
    <source>
        <dbReference type="RuleBase" id="RU003345"/>
    </source>
</evidence>
<keyword evidence="4 9" id="KW-0560">Oxidoreductase</keyword>
<proteinExistence type="inferred from homology"/>
<keyword evidence="5" id="KW-0520">NAD</keyword>
<evidence type="ECO:0000313" key="12">
    <source>
        <dbReference type="Proteomes" id="UP000535937"/>
    </source>
</evidence>
<protein>
    <recommendedName>
        <fullName evidence="7">Betaine-aldehyde dehydrogenase</fullName>
        <ecNumber evidence="7">1.2.1.8</ecNumber>
    </recommendedName>
</protein>
<dbReference type="EMBL" id="JACHWZ010000033">
    <property type="protein sequence ID" value="MBB3063515.1"/>
    <property type="molecule type" value="Genomic_DNA"/>
</dbReference>
<dbReference type="FunFam" id="3.40.605.10:FF:000026">
    <property type="entry name" value="Aldehyde dehydrogenase, putative"/>
    <property type="match status" value="1"/>
</dbReference>
<feature type="domain" description="Aldehyde dehydrogenase" evidence="10">
    <location>
        <begin position="22"/>
        <end position="480"/>
    </location>
</feature>
<keyword evidence="12" id="KW-1185">Reference proteome</keyword>
<evidence type="ECO:0000313" key="11">
    <source>
        <dbReference type="EMBL" id="MBB3063515.1"/>
    </source>
</evidence>
<evidence type="ECO:0000256" key="3">
    <source>
        <dbReference type="ARBA" id="ARBA00022958"/>
    </source>
</evidence>
<dbReference type="GO" id="GO:0046872">
    <property type="term" value="F:metal ion binding"/>
    <property type="evidence" value="ECO:0007669"/>
    <property type="project" value="UniProtKB-KW"/>
</dbReference>